<evidence type="ECO:0000313" key="2">
    <source>
        <dbReference type="Proteomes" id="UP000229434"/>
    </source>
</evidence>
<dbReference type="EMBL" id="MEIS01000124">
    <property type="protein sequence ID" value="PIT53249.1"/>
    <property type="molecule type" value="Genomic_DNA"/>
</dbReference>
<name>A0A2N9XUS3_9NEIS</name>
<proteinExistence type="predicted"/>
<gene>
    <name evidence="1" type="ORF">BHC49_12650</name>
</gene>
<dbReference type="AlphaFoldDB" id="A0A2N9XUS3"/>
<comment type="caution">
    <text evidence="1">The sequence shown here is derived from an EMBL/GenBank/DDBJ whole genome shotgun (WGS) entry which is preliminary data.</text>
</comment>
<evidence type="ECO:0000313" key="1">
    <source>
        <dbReference type="EMBL" id="PIT53249.1"/>
    </source>
</evidence>
<dbReference type="Proteomes" id="UP000229434">
    <property type="component" value="Unassembled WGS sequence"/>
</dbReference>
<reference evidence="1 2" key="1">
    <citation type="journal article" date="2017" name="MBio">
        <title>Type VI secretion-mediated competition in the bee gut microbiome.</title>
        <authorList>
            <person name="Steele M.I."/>
            <person name="Kwong W.K."/>
            <person name="Powell J.E."/>
            <person name="Whiteley M."/>
            <person name="Moran N.A."/>
        </authorList>
    </citation>
    <scope>NUCLEOTIDE SEQUENCE [LARGE SCALE GENOMIC DNA]</scope>
    <source>
        <strain evidence="1 2">Nev3CBA3</strain>
    </source>
</reference>
<accession>A0A2N9XUS3</accession>
<organism evidence="1 2">
    <name type="scientific">Snodgrassella alvi</name>
    <dbReference type="NCBI Taxonomy" id="1196083"/>
    <lineage>
        <taxon>Bacteria</taxon>
        <taxon>Pseudomonadati</taxon>
        <taxon>Pseudomonadota</taxon>
        <taxon>Betaproteobacteria</taxon>
        <taxon>Neisseriales</taxon>
        <taxon>Neisseriaceae</taxon>
        <taxon>Snodgrassella</taxon>
    </lineage>
</organism>
<sequence>MIKNGIKGNIIYLLGYNLKNRGKNSDLDNIIFTKDDKHGQTLLSLITKRKPADMPLIPQFEIDSAINNHLLSSADNSLLDDSGNYTAGLARIPVKNAPPDNHTNKILNSGFNYADAMLLKQAMASMSSGLVNSSMAIHRHRINFQVLLIIICVFRLYKSKFLFC</sequence>
<protein>
    <submittedName>
        <fullName evidence="1">Uncharacterized protein</fullName>
    </submittedName>
</protein>